<comment type="subcellular location">
    <subcellularLocation>
        <location evidence="1">Cell membrane</location>
        <topology evidence="1">Multi-pass membrane protein</topology>
    </subcellularLocation>
</comment>
<accession>A0A1I2M4P5</accession>
<evidence type="ECO:0008006" key="12">
    <source>
        <dbReference type="Google" id="ProtNLM"/>
    </source>
</evidence>
<evidence type="ECO:0000256" key="4">
    <source>
        <dbReference type="ARBA" id="ARBA00022692"/>
    </source>
</evidence>
<dbReference type="Pfam" id="PF04239">
    <property type="entry name" value="DUF421"/>
    <property type="match status" value="1"/>
</dbReference>
<dbReference type="InterPro" id="IPR023090">
    <property type="entry name" value="UPF0702_alpha/beta_dom_sf"/>
</dbReference>
<dbReference type="InterPro" id="IPR048454">
    <property type="entry name" value="YetF_N"/>
</dbReference>
<comment type="similarity">
    <text evidence="2">Belongs to the UPF0702 family.</text>
</comment>
<dbReference type="RefSeq" id="WP_092203664.1">
    <property type="nucleotide sequence ID" value="NZ_FOND01000030.1"/>
</dbReference>
<keyword evidence="11" id="KW-1185">Reference proteome</keyword>
<dbReference type="AlphaFoldDB" id="A0A1I2M4P5"/>
<keyword evidence="5 7" id="KW-1133">Transmembrane helix</keyword>
<keyword evidence="3" id="KW-1003">Cell membrane</keyword>
<dbReference type="OrthoDB" id="9793799at2"/>
<feature type="transmembrane region" description="Helical" evidence="7">
    <location>
        <begin position="12"/>
        <end position="31"/>
    </location>
</feature>
<evidence type="ECO:0000256" key="1">
    <source>
        <dbReference type="ARBA" id="ARBA00004651"/>
    </source>
</evidence>
<sequence length="171" mass="18038">MWFDSWSDLGRVLVIGASAYVTVLLILRLSGKRTLAKLNAFDLVVTVALGSTLATILLSSDVSWTEGAVALAVLAGLQTAVALLTSRWPVARNWVTARPTLLLRNGEAIESALRDERVSMDEIRQAVRSNGSGDVSSVAAVVLESDGTMSIISAQQFGNGSSLSGVRGYGD</sequence>
<evidence type="ECO:0000256" key="2">
    <source>
        <dbReference type="ARBA" id="ARBA00006448"/>
    </source>
</evidence>
<feature type="domain" description="YetF C-terminal" evidence="8">
    <location>
        <begin position="88"/>
        <end position="156"/>
    </location>
</feature>
<dbReference type="Pfam" id="PF20730">
    <property type="entry name" value="YetF_N"/>
    <property type="match status" value="1"/>
</dbReference>
<evidence type="ECO:0000256" key="5">
    <source>
        <dbReference type="ARBA" id="ARBA00022989"/>
    </source>
</evidence>
<dbReference type="Gene3D" id="3.30.240.20">
    <property type="entry name" value="bsu07140 like domains"/>
    <property type="match status" value="1"/>
</dbReference>
<evidence type="ECO:0000313" key="10">
    <source>
        <dbReference type="EMBL" id="SFF86445.1"/>
    </source>
</evidence>
<feature type="transmembrane region" description="Helical" evidence="7">
    <location>
        <begin position="38"/>
        <end position="58"/>
    </location>
</feature>
<proteinExistence type="inferred from homology"/>
<keyword evidence="6 7" id="KW-0472">Membrane</keyword>
<dbReference type="Proteomes" id="UP000198589">
    <property type="component" value="Unassembled WGS sequence"/>
</dbReference>
<evidence type="ECO:0000259" key="9">
    <source>
        <dbReference type="Pfam" id="PF20730"/>
    </source>
</evidence>
<evidence type="ECO:0000256" key="6">
    <source>
        <dbReference type="ARBA" id="ARBA00023136"/>
    </source>
</evidence>
<gene>
    <name evidence="10" type="ORF">SAMN05216574_1302</name>
</gene>
<keyword evidence="4 7" id="KW-0812">Transmembrane</keyword>
<protein>
    <recommendedName>
        <fullName evidence="12">DUF421 domain-containing protein</fullName>
    </recommendedName>
</protein>
<dbReference type="EMBL" id="FOND01000030">
    <property type="protein sequence ID" value="SFF86445.1"/>
    <property type="molecule type" value="Genomic_DNA"/>
</dbReference>
<dbReference type="GO" id="GO:0005886">
    <property type="term" value="C:plasma membrane"/>
    <property type="evidence" value="ECO:0007669"/>
    <property type="project" value="UniProtKB-SubCell"/>
</dbReference>
<feature type="domain" description="YetF-like N-terminal transmembrane" evidence="9">
    <location>
        <begin position="20"/>
        <end position="81"/>
    </location>
</feature>
<evidence type="ECO:0000256" key="3">
    <source>
        <dbReference type="ARBA" id="ARBA00022475"/>
    </source>
</evidence>
<name>A0A1I2M4P5_9ACTN</name>
<dbReference type="InterPro" id="IPR007353">
    <property type="entry name" value="DUF421"/>
</dbReference>
<reference evidence="11" key="1">
    <citation type="submission" date="2016-10" db="EMBL/GenBank/DDBJ databases">
        <authorList>
            <person name="Varghese N."/>
            <person name="Submissions S."/>
        </authorList>
    </citation>
    <scope>NUCLEOTIDE SEQUENCE [LARGE SCALE GENOMIC DNA]</scope>
    <source>
        <strain evidence="11">DSM 46838</strain>
    </source>
</reference>
<evidence type="ECO:0000259" key="8">
    <source>
        <dbReference type="Pfam" id="PF04239"/>
    </source>
</evidence>
<evidence type="ECO:0000256" key="7">
    <source>
        <dbReference type="SAM" id="Phobius"/>
    </source>
</evidence>
<organism evidence="10 11">
    <name type="scientific">Blastococcus tunisiensis</name>
    <dbReference type="NCBI Taxonomy" id="1798228"/>
    <lineage>
        <taxon>Bacteria</taxon>
        <taxon>Bacillati</taxon>
        <taxon>Actinomycetota</taxon>
        <taxon>Actinomycetes</taxon>
        <taxon>Geodermatophilales</taxon>
        <taxon>Geodermatophilaceae</taxon>
        <taxon>Blastococcus</taxon>
    </lineage>
</organism>
<dbReference type="PANTHER" id="PTHR34582">
    <property type="entry name" value="UPF0702 TRANSMEMBRANE PROTEIN YCAP"/>
    <property type="match status" value="1"/>
</dbReference>
<dbReference type="PANTHER" id="PTHR34582:SF6">
    <property type="entry name" value="UPF0702 TRANSMEMBRANE PROTEIN YCAP"/>
    <property type="match status" value="1"/>
</dbReference>
<evidence type="ECO:0000313" key="11">
    <source>
        <dbReference type="Proteomes" id="UP000198589"/>
    </source>
</evidence>
<dbReference type="STRING" id="1798228.SAMN05216574_1302"/>
<feature type="transmembrane region" description="Helical" evidence="7">
    <location>
        <begin position="64"/>
        <end position="84"/>
    </location>
</feature>